<gene>
    <name evidence="3" type="ORF">H9L09_09820</name>
</gene>
<keyword evidence="4" id="KW-1185">Reference proteome</keyword>
<dbReference type="Gene3D" id="1.10.10.2840">
    <property type="entry name" value="PucR C-terminal helix-turn-helix domain"/>
    <property type="match status" value="1"/>
</dbReference>
<sequence length="413" mass="45412">MTAQAEAPVLGAALPAWARATAACVDLVALGRVVVQRDLEAAFPDLARNADFVERLRASVDENLQALQGVLTARLALEDVRLTQPLVFATVQARLRVPQTALQRSYRVGFAAMWQEWADHLCARAELDDIPRREALEALCALTVVIQGYQDHVASQVAESFARADDALSRSRAHVRNGLVRQLLGPGAAPLSPSDLVTLAYPLAATHVAVLLPTVAEGAAERLVQGMRTAARAAQGLLHPVDLSSTVVWLANPSGWQRHSHDALVEHLRLLDVQASLSDSRPGPEGLRETWLQVQQVQEVRNAWGPEQSPRVLRHADVGLEILLMQDRDRARSFVVDELGPLAADTEQAQRLRETLQTSFQLGSHVATAEALHLHEHTVRNRLQKAEELLGRSLQGRRTELQVALRLIRLLDR</sequence>
<dbReference type="EMBL" id="CP060713">
    <property type="protein sequence ID" value="QNN54569.1"/>
    <property type="molecule type" value="Genomic_DNA"/>
</dbReference>
<evidence type="ECO:0000259" key="2">
    <source>
        <dbReference type="Pfam" id="PF14361"/>
    </source>
</evidence>
<dbReference type="InterPro" id="IPR025751">
    <property type="entry name" value="RsbRD_N_dom"/>
</dbReference>
<dbReference type="InterPro" id="IPR042070">
    <property type="entry name" value="PucR_C-HTH_sf"/>
</dbReference>
<dbReference type="Pfam" id="PF13556">
    <property type="entry name" value="HTH_30"/>
    <property type="match status" value="1"/>
</dbReference>
<dbReference type="AlphaFoldDB" id="A0A7G9RG44"/>
<dbReference type="InterPro" id="IPR025736">
    <property type="entry name" value="PucR_C-HTH_dom"/>
</dbReference>
<evidence type="ECO:0000313" key="3">
    <source>
        <dbReference type="EMBL" id="QNN54569.1"/>
    </source>
</evidence>
<name>A0A7G9RG44_9ACTN</name>
<dbReference type="KEGG" id="nmes:H9L09_09820"/>
<feature type="domain" description="RsbT co-antagonist protein RsbRD N-terminal" evidence="2">
    <location>
        <begin position="39"/>
        <end position="176"/>
    </location>
</feature>
<dbReference type="Pfam" id="PF14361">
    <property type="entry name" value="RsbRD_N"/>
    <property type="match status" value="1"/>
</dbReference>
<protein>
    <submittedName>
        <fullName evidence="3">Helix-turn-helix domain-containing protein</fullName>
    </submittedName>
</protein>
<dbReference type="Proteomes" id="UP000515947">
    <property type="component" value="Chromosome"/>
</dbReference>
<evidence type="ECO:0000313" key="4">
    <source>
        <dbReference type="Proteomes" id="UP000515947"/>
    </source>
</evidence>
<accession>A0A7G9RG44</accession>
<proteinExistence type="predicted"/>
<dbReference type="InterPro" id="IPR051448">
    <property type="entry name" value="CdaR-like_regulators"/>
</dbReference>
<dbReference type="PANTHER" id="PTHR33744:SF1">
    <property type="entry name" value="DNA-BINDING TRANSCRIPTIONAL ACTIVATOR ADER"/>
    <property type="match status" value="1"/>
</dbReference>
<organism evidence="3 4">
    <name type="scientific">Nocardioides mesophilus</name>
    <dbReference type="NCBI Taxonomy" id="433659"/>
    <lineage>
        <taxon>Bacteria</taxon>
        <taxon>Bacillati</taxon>
        <taxon>Actinomycetota</taxon>
        <taxon>Actinomycetes</taxon>
        <taxon>Propionibacteriales</taxon>
        <taxon>Nocardioidaceae</taxon>
        <taxon>Nocardioides</taxon>
    </lineage>
</organism>
<dbReference type="PANTHER" id="PTHR33744">
    <property type="entry name" value="CARBOHYDRATE DIACID REGULATOR"/>
    <property type="match status" value="1"/>
</dbReference>
<feature type="domain" description="PucR C-terminal helix-turn-helix" evidence="1">
    <location>
        <begin position="352"/>
        <end position="407"/>
    </location>
</feature>
<evidence type="ECO:0000259" key="1">
    <source>
        <dbReference type="Pfam" id="PF13556"/>
    </source>
</evidence>
<reference evidence="3 4" key="1">
    <citation type="submission" date="2020-08" db="EMBL/GenBank/DDBJ databases">
        <title>Genome sequence of Nocardioides mesophilus KACC 16243T.</title>
        <authorList>
            <person name="Hyun D.-W."/>
            <person name="Bae J.-W."/>
        </authorList>
    </citation>
    <scope>NUCLEOTIDE SEQUENCE [LARGE SCALE GENOMIC DNA]</scope>
    <source>
        <strain evidence="3 4">KACC 16243</strain>
    </source>
</reference>
<dbReference type="RefSeq" id="WP_187580409.1">
    <property type="nucleotide sequence ID" value="NZ_CP060713.1"/>
</dbReference>